<evidence type="ECO:0000256" key="11">
    <source>
        <dbReference type="ARBA" id="ARBA00022840"/>
    </source>
</evidence>
<name>A0A0K1P7A0_9MOLU</name>
<dbReference type="NCBIfam" id="NF002872">
    <property type="entry name" value="PRK03202.1"/>
    <property type="match status" value="1"/>
</dbReference>
<dbReference type="GO" id="GO:0042802">
    <property type="term" value="F:identical protein binding"/>
    <property type="evidence" value="ECO:0007669"/>
    <property type="project" value="TreeGrafter"/>
</dbReference>
<feature type="binding site" evidence="15">
    <location>
        <position position="245"/>
    </location>
    <ligand>
        <name>substrate</name>
        <note>ligand shared between dimeric partners</note>
    </ligand>
</feature>
<feature type="binding site" description="in other chain" evidence="15">
    <location>
        <begin position="214"/>
        <end position="216"/>
    </location>
    <ligand>
        <name>ADP</name>
        <dbReference type="ChEBI" id="CHEBI:456216"/>
        <note>allosteric activator; ligand shared between dimeric partners</note>
    </ligand>
</feature>
<feature type="binding site" description="in other chain" evidence="15">
    <location>
        <begin position="186"/>
        <end position="188"/>
    </location>
    <ligand>
        <name>ADP</name>
        <dbReference type="ChEBI" id="CHEBI:456216"/>
        <note>allosteric activator; ligand shared between dimeric partners</note>
    </ligand>
</feature>
<dbReference type="HAMAP" id="MF_00339">
    <property type="entry name" value="Phosphofructokinase_I_B1"/>
    <property type="match status" value="1"/>
</dbReference>
<evidence type="ECO:0000256" key="10">
    <source>
        <dbReference type="ARBA" id="ARBA00022777"/>
    </source>
</evidence>
<evidence type="ECO:0000256" key="6">
    <source>
        <dbReference type="ARBA" id="ARBA00022533"/>
    </source>
</evidence>
<evidence type="ECO:0000256" key="7">
    <source>
        <dbReference type="ARBA" id="ARBA00022679"/>
    </source>
</evidence>
<feature type="binding site" evidence="15">
    <location>
        <begin position="73"/>
        <end position="74"/>
    </location>
    <ligand>
        <name>ATP</name>
        <dbReference type="ChEBI" id="CHEBI:30616"/>
    </ligand>
</feature>
<comment type="catalytic activity">
    <reaction evidence="14 15">
        <text>beta-D-fructose 6-phosphate + ATP = beta-D-fructose 1,6-bisphosphate + ADP + H(+)</text>
        <dbReference type="Rhea" id="RHEA:16109"/>
        <dbReference type="ChEBI" id="CHEBI:15378"/>
        <dbReference type="ChEBI" id="CHEBI:30616"/>
        <dbReference type="ChEBI" id="CHEBI:32966"/>
        <dbReference type="ChEBI" id="CHEBI:57634"/>
        <dbReference type="ChEBI" id="CHEBI:456216"/>
        <dbReference type="EC" id="2.7.1.11"/>
    </reaction>
</comment>
<dbReference type="GO" id="GO:0048029">
    <property type="term" value="F:monosaccharide binding"/>
    <property type="evidence" value="ECO:0007669"/>
    <property type="project" value="TreeGrafter"/>
</dbReference>
<feature type="binding site" evidence="15">
    <location>
        <begin position="103"/>
        <end position="106"/>
    </location>
    <ligand>
        <name>ATP</name>
        <dbReference type="ChEBI" id="CHEBI:30616"/>
    </ligand>
</feature>
<dbReference type="InterPro" id="IPR015912">
    <property type="entry name" value="Phosphofructokinase_CS"/>
</dbReference>
<dbReference type="PIRSF" id="PIRSF000532">
    <property type="entry name" value="ATP_PFK_prok"/>
    <property type="match status" value="1"/>
</dbReference>
<evidence type="ECO:0000256" key="1">
    <source>
        <dbReference type="ARBA" id="ARBA00001946"/>
    </source>
</evidence>
<dbReference type="UniPathway" id="UPA00109">
    <property type="reaction ID" value="UER00182"/>
</dbReference>
<comment type="function">
    <text evidence="2 15">Catalyzes the phosphorylation of D-fructose 6-phosphate to fructose 1,6-bisphosphate by ATP, the first committing step of glycolysis.</text>
</comment>
<comment type="subcellular location">
    <subcellularLocation>
        <location evidence="3 15">Cytoplasm</location>
    </subcellularLocation>
</comment>
<comment type="subunit">
    <text evidence="15">Homotetramer.</text>
</comment>
<keyword evidence="5 15" id="KW-0963">Cytoplasm</keyword>
<accession>A0A0K1P7A0</accession>
<keyword evidence="12 15" id="KW-0460">Magnesium</keyword>
<evidence type="ECO:0000259" key="16">
    <source>
        <dbReference type="Pfam" id="PF00365"/>
    </source>
</evidence>
<feature type="binding site" description="in other chain" evidence="15">
    <location>
        <begin position="251"/>
        <end position="254"/>
    </location>
    <ligand>
        <name>substrate</name>
        <note>ligand shared between dimeric partners</note>
    </ligand>
</feature>
<dbReference type="Proteomes" id="UP000067243">
    <property type="component" value="Chromosome"/>
</dbReference>
<evidence type="ECO:0000256" key="13">
    <source>
        <dbReference type="ARBA" id="ARBA00023152"/>
    </source>
</evidence>
<evidence type="ECO:0000256" key="2">
    <source>
        <dbReference type="ARBA" id="ARBA00002659"/>
    </source>
</evidence>
<keyword evidence="18" id="KW-1185">Reference proteome</keyword>
<evidence type="ECO:0000256" key="4">
    <source>
        <dbReference type="ARBA" id="ARBA00004679"/>
    </source>
</evidence>
<comment type="similarity">
    <text evidence="15">Belongs to the phosphofructokinase type A (PFKA) family. ATP-dependent PFK group I subfamily. Prokaryotic clade 'B1' sub-subfamily.</text>
</comment>
<dbReference type="EMBL" id="CP012328">
    <property type="protein sequence ID" value="AKU80165.1"/>
    <property type="molecule type" value="Genomic_DNA"/>
</dbReference>
<dbReference type="OrthoDB" id="9802503at2"/>
<dbReference type="EC" id="2.7.1.11" evidence="15"/>
<evidence type="ECO:0000256" key="15">
    <source>
        <dbReference type="HAMAP-Rule" id="MF_00339"/>
    </source>
</evidence>
<protein>
    <recommendedName>
        <fullName evidence="15">ATP-dependent 6-phosphofructokinase</fullName>
        <shortName evidence="15">ATP-PFK</shortName>
        <shortName evidence="15">Phosphofructokinase</shortName>
        <ecNumber evidence="15">2.7.1.11</ecNumber>
    </recommendedName>
    <alternativeName>
        <fullName evidence="15">Phosphohexokinase</fullName>
    </alternativeName>
</protein>
<dbReference type="Pfam" id="PF00365">
    <property type="entry name" value="PFK"/>
    <property type="match status" value="1"/>
</dbReference>
<dbReference type="PROSITE" id="PS00433">
    <property type="entry name" value="PHOSPHOFRUCTOKINASE"/>
    <property type="match status" value="1"/>
</dbReference>
<comment type="pathway">
    <text evidence="4 15">Carbohydrate degradation; glycolysis; D-glyceraldehyde 3-phosphate and glycerone phosphate from D-glucose: step 3/4.</text>
</comment>
<dbReference type="GO" id="GO:0030388">
    <property type="term" value="P:fructose 1,6-bisphosphate metabolic process"/>
    <property type="evidence" value="ECO:0007669"/>
    <property type="project" value="TreeGrafter"/>
</dbReference>
<feature type="binding site" evidence="15">
    <location>
        <position position="104"/>
    </location>
    <ligand>
        <name>Mg(2+)</name>
        <dbReference type="ChEBI" id="CHEBI:18420"/>
        <note>catalytic</note>
    </ligand>
</feature>
<dbReference type="GO" id="GO:0070095">
    <property type="term" value="F:fructose-6-phosphate binding"/>
    <property type="evidence" value="ECO:0007669"/>
    <property type="project" value="TreeGrafter"/>
</dbReference>
<evidence type="ECO:0000256" key="12">
    <source>
        <dbReference type="ARBA" id="ARBA00022842"/>
    </source>
</evidence>
<dbReference type="Gene3D" id="3.40.50.460">
    <property type="entry name" value="Phosphofructokinase domain"/>
    <property type="match status" value="1"/>
</dbReference>
<keyword evidence="10 15" id="KW-0418">Kinase</keyword>
<dbReference type="PRINTS" id="PR00476">
    <property type="entry name" value="PHFRCTKINASE"/>
</dbReference>
<feature type="binding site" description="in other chain" evidence="15">
    <location>
        <position position="223"/>
    </location>
    <ligand>
        <name>substrate</name>
        <note>ligand shared between dimeric partners</note>
    </ligand>
</feature>
<organism evidence="17 18">
    <name type="scientific">Spiroplasma turonicum</name>
    <dbReference type="NCBI Taxonomy" id="216946"/>
    <lineage>
        <taxon>Bacteria</taxon>
        <taxon>Bacillati</taxon>
        <taxon>Mycoplasmatota</taxon>
        <taxon>Mollicutes</taxon>
        <taxon>Entomoplasmatales</taxon>
        <taxon>Spiroplasmataceae</taxon>
        <taxon>Spiroplasma</taxon>
    </lineage>
</organism>
<dbReference type="GO" id="GO:0016208">
    <property type="term" value="F:AMP binding"/>
    <property type="evidence" value="ECO:0007669"/>
    <property type="project" value="TreeGrafter"/>
</dbReference>
<evidence type="ECO:0000256" key="8">
    <source>
        <dbReference type="ARBA" id="ARBA00022723"/>
    </source>
</evidence>
<feature type="domain" description="Phosphofructokinase" evidence="16">
    <location>
        <begin position="4"/>
        <end position="276"/>
    </location>
</feature>
<gene>
    <name evidence="15 17" type="primary">pfkA</name>
    <name evidence="17" type="ORF">STURON_00919</name>
</gene>
<evidence type="ECO:0000256" key="14">
    <source>
        <dbReference type="ARBA" id="ARBA00048070"/>
    </source>
</evidence>
<feature type="active site" description="Proton acceptor" evidence="15">
    <location>
        <position position="128"/>
    </location>
</feature>
<feature type="binding site" evidence="15">
    <location>
        <position position="12"/>
    </location>
    <ligand>
        <name>ATP</name>
        <dbReference type="ChEBI" id="CHEBI:30616"/>
    </ligand>
</feature>
<dbReference type="GO" id="GO:0005945">
    <property type="term" value="C:6-phosphofructokinase complex"/>
    <property type="evidence" value="ECO:0007669"/>
    <property type="project" value="TreeGrafter"/>
</dbReference>
<keyword evidence="6 15" id="KW-0021">Allosteric enzyme</keyword>
<dbReference type="GO" id="GO:0046872">
    <property type="term" value="F:metal ion binding"/>
    <property type="evidence" value="ECO:0007669"/>
    <property type="project" value="UniProtKB-KW"/>
</dbReference>
<dbReference type="STRING" id="216946.STURO_v1c09140"/>
<dbReference type="GO" id="GO:0006002">
    <property type="term" value="P:fructose 6-phosphate metabolic process"/>
    <property type="evidence" value="ECO:0007669"/>
    <property type="project" value="UniProtKB-UniRule"/>
</dbReference>
<evidence type="ECO:0000256" key="5">
    <source>
        <dbReference type="ARBA" id="ARBA00022490"/>
    </source>
</evidence>
<feature type="binding site" description="in other chain" evidence="15">
    <location>
        <begin position="126"/>
        <end position="128"/>
    </location>
    <ligand>
        <name>substrate</name>
        <note>ligand shared between dimeric partners</note>
    </ligand>
</feature>
<feature type="binding site" description="in other chain" evidence="15">
    <location>
        <position position="212"/>
    </location>
    <ligand>
        <name>ADP</name>
        <dbReference type="ChEBI" id="CHEBI:456216"/>
        <note>allosteric activator; ligand shared between dimeric partners</note>
    </ligand>
</feature>
<feature type="binding site" description="in other chain" evidence="15">
    <location>
        <position position="155"/>
    </location>
    <ligand>
        <name>ADP</name>
        <dbReference type="ChEBI" id="CHEBI:456216"/>
        <note>allosteric activator; ligand shared between dimeric partners</note>
    </ligand>
</feature>
<feature type="binding site" evidence="15">
    <location>
        <position position="163"/>
    </location>
    <ligand>
        <name>substrate</name>
        <note>ligand shared between dimeric partners</note>
    </ligand>
</feature>
<dbReference type="FunFam" id="3.40.50.460:FF:000002">
    <property type="entry name" value="ATP-dependent 6-phosphofructokinase"/>
    <property type="match status" value="1"/>
</dbReference>
<dbReference type="RefSeq" id="WP_075048730.1">
    <property type="nucleotide sequence ID" value="NZ_CP012328.1"/>
</dbReference>
<reference evidence="17 18" key="1">
    <citation type="journal article" date="2015" name="Genome Announc.">
        <title>Complete Genome Sequence of Spiroplasma turonicum Strain Tab4cT, a Parasite of a Horse Fly, Haematopota sp. (Diptera: Tabanidae).</title>
        <authorList>
            <person name="Davis R.E."/>
            <person name="Shao J."/>
            <person name="Zhao Y."/>
            <person name="Gasparich G.E."/>
            <person name="Gaynor B.J."/>
            <person name="Donofrio N."/>
        </authorList>
    </citation>
    <scope>NUCLEOTIDE SEQUENCE [LARGE SCALE GENOMIC DNA]</scope>
    <source>
        <strain evidence="17 18">Tab4c</strain>
    </source>
</reference>
<dbReference type="AlphaFoldDB" id="A0A0K1P7A0"/>
<dbReference type="Gene3D" id="3.40.50.450">
    <property type="match status" value="1"/>
</dbReference>
<evidence type="ECO:0000256" key="3">
    <source>
        <dbReference type="ARBA" id="ARBA00004496"/>
    </source>
</evidence>
<evidence type="ECO:0000313" key="18">
    <source>
        <dbReference type="Proteomes" id="UP000067243"/>
    </source>
</evidence>
<feature type="binding site" description="in other chain" evidence="15">
    <location>
        <begin position="170"/>
        <end position="172"/>
    </location>
    <ligand>
        <name>substrate</name>
        <note>ligand shared between dimeric partners</note>
    </ligand>
</feature>
<dbReference type="GO" id="GO:0005524">
    <property type="term" value="F:ATP binding"/>
    <property type="evidence" value="ECO:0007669"/>
    <property type="project" value="UniProtKB-UniRule"/>
</dbReference>
<dbReference type="FunFam" id="3.40.50.450:FF:000001">
    <property type="entry name" value="ATP-dependent 6-phosphofructokinase"/>
    <property type="match status" value="1"/>
</dbReference>
<keyword evidence="9 15" id="KW-0547">Nucleotide-binding</keyword>
<dbReference type="InterPro" id="IPR000023">
    <property type="entry name" value="Phosphofructokinase_dom"/>
</dbReference>
<dbReference type="PANTHER" id="PTHR13697">
    <property type="entry name" value="PHOSPHOFRUCTOKINASE"/>
    <property type="match status" value="1"/>
</dbReference>
<keyword evidence="11 15" id="KW-0067">ATP-binding</keyword>
<dbReference type="GO" id="GO:0061621">
    <property type="term" value="P:canonical glycolysis"/>
    <property type="evidence" value="ECO:0007669"/>
    <property type="project" value="TreeGrafter"/>
</dbReference>
<keyword evidence="13 15" id="KW-0324">Glycolysis</keyword>
<evidence type="ECO:0000313" key="17">
    <source>
        <dbReference type="EMBL" id="AKU80165.1"/>
    </source>
</evidence>
<dbReference type="PATRIC" id="fig|216946.3.peg.949"/>
<dbReference type="NCBIfam" id="TIGR02482">
    <property type="entry name" value="PFKA_ATP"/>
    <property type="match status" value="1"/>
</dbReference>
<sequence>MIKKIGVLTSGGDAPGMNAAISSVVKAAISKSITPFVIRDGYKGLYNDWIEEVDTVFANDIISRGGTIIGSARFPEFKEEEIRKVAVDNLKKRGIEALVVIGGDGSYQGAEKLTKMGINCIGIPGTIDNDIVSSDYTVGFDTALNTVIRSIDSIRDTMQSHNRCSVVEIMGNGCGDLTLYAAIATGAEVFSTKESFLTEEEVVNQVKELANKKKRSVIVAIAEKIYPDAHELAKKIESASGYVTRATVLGHVQRGGSPTGMDRYLAVNAGIFAVDQLVAGKGGLYIGMSENKLIARDIESTLNMPRKDKSEEYQKIREINKAI</sequence>
<dbReference type="KEGG" id="stur:STURON_00919"/>
<keyword evidence="7 15" id="KW-0808">Transferase</keyword>
<dbReference type="InterPro" id="IPR035966">
    <property type="entry name" value="PKF_sf"/>
</dbReference>
<dbReference type="InterPro" id="IPR012003">
    <property type="entry name" value="ATP_PFK_prok-type"/>
</dbReference>
<comment type="cofactor">
    <cofactor evidence="1 15">
        <name>Mg(2+)</name>
        <dbReference type="ChEBI" id="CHEBI:18420"/>
    </cofactor>
</comment>
<dbReference type="InterPro" id="IPR022953">
    <property type="entry name" value="ATP_PFK"/>
</dbReference>
<dbReference type="PANTHER" id="PTHR13697:SF4">
    <property type="entry name" value="ATP-DEPENDENT 6-PHOSPHOFRUCTOKINASE"/>
    <property type="match status" value="1"/>
</dbReference>
<comment type="caution">
    <text evidence="15">Lacks conserved residue(s) required for the propagation of feature annotation.</text>
</comment>
<keyword evidence="8 15" id="KW-0479">Metal-binding</keyword>
<dbReference type="SUPFAM" id="SSF53784">
    <property type="entry name" value="Phosphofructokinase"/>
    <property type="match status" value="1"/>
</dbReference>
<dbReference type="GO" id="GO:0003872">
    <property type="term" value="F:6-phosphofructokinase activity"/>
    <property type="evidence" value="ECO:0007669"/>
    <property type="project" value="UniProtKB-UniRule"/>
</dbReference>
<dbReference type="InterPro" id="IPR012828">
    <property type="entry name" value="PFKA_ATP_prok"/>
</dbReference>
<comment type="activity regulation">
    <text evidence="15">Allosterically activated by ADP and other diphosphonucleosides, and allosterically inhibited by phosphoenolpyruvate.</text>
</comment>
<evidence type="ECO:0000256" key="9">
    <source>
        <dbReference type="ARBA" id="ARBA00022741"/>
    </source>
</evidence>
<proteinExistence type="inferred from homology"/>